<gene>
    <name evidence="1" type="ORF">Golax_025872</name>
</gene>
<proteinExistence type="predicted"/>
<reference evidence="1 2" key="1">
    <citation type="journal article" date="2019" name="Genome Biol. Evol.">
        <title>Insights into the evolution of the New World diploid cottons (Gossypium, subgenus Houzingenia) based on genome sequencing.</title>
        <authorList>
            <person name="Grover C.E."/>
            <person name="Arick M.A. 2nd"/>
            <person name="Thrash A."/>
            <person name="Conover J.L."/>
            <person name="Sanders W.S."/>
            <person name="Peterson D.G."/>
            <person name="Frelichowski J.E."/>
            <person name="Scheffler J.A."/>
            <person name="Scheffler B.E."/>
            <person name="Wendel J.F."/>
        </authorList>
    </citation>
    <scope>NUCLEOTIDE SEQUENCE [LARGE SCALE GENOMIC DNA]</scope>
    <source>
        <strain evidence="1">4</strain>
        <tissue evidence="1">Leaf</tissue>
    </source>
</reference>
<organism evidence="1 2">
    <name type="scientific">Gossypium laxum</name>
    <dbReference type="NCBI Taxonomy" id="34288"/>
    <lineage>
        <taxon>Eukaryota</taxon>
        <taxon>Viridiplantae</taxon>
        <taxon>Streptophyta</taxon>
        <taxon>Embryophyta</taxon>
        <taxon>Tracheophyta</taxon>
        <taxon>Spermatophyta</taxon>
        <taxon>Magnoliopsida</taxon>
        <taxon>eudicotyledons</taxon>
        <taxon>Gunneridae</taxon>
        <taxon>Pentapetalae</taxon>
        <taxon>rosids</taxon>
        <taxon>malvids</taxon>
        <taxon>Malvales</taxon>
        <taxon>Malvaceae</taxon>
        <taxon>Malvoideae</taxon>
        <taxon>Gossypium</taxon>
    </lineage>
</organism>
<dbReference type="Proteomes" id="UP000593574">
    <property type="component" value="Unassembled WGS sequence"/>
</dbReference>
<keyword evidence="2" id="KW-1185">Reference proteome</keyword>
<accession>A0A7J9B2G7</accession>
<protein>
    <recommendedName>
        <fullName evidence="3">Reverse transcriptase</fullName>
    </recommendedName>
</protein>
<evidence type="ECO:0008006" key="3">
    <source>
        <dbReference type="Google" id="ProtNLM"/>
    </source>
</evidence>
<dbReference type="AlphaFoldDB" id="A0A7J9B2G7"/>
<sequence length="210" mass="23297">MLGLGSYPSYTWRSLWITRGLLEKGLGWRVGTGTSISIWNDCWLPGPGGCKKGSPTGLHIVRNVYNMLLRPSHTDHSHGAHNDNSLTSSVYANIYHEGLPQSVSNVVTFIRLYLRGLSFPGEGSRLCVGVPEVRWQPLVGPFVKVIFDASFLSHSRQSYSGIIVRNVESLVLEASIQMHSNVPNAFVAEALAFFRVVCFDDRSRVHACYC</sequence>
<comment type="caution">
    <text evidence="1">The sequence shown here is derived from an EMBL/GenBank/DDBJ whole genome shotgun (WGS) entry which is preliminary data.</text>
</comment>
<name>A0A7J9B2G7_9ROSI</name>
<evidence type="ECO:0000313" key="2">
    <source>
        <dbReference type="Proteomes" id="UP000593574"/>
    </source>
</evidence>
<dbReference type="EMBL" id="JABEZV010445730">
    <property type="protein sequence ID" value="MBA0730526.1"/>
    <property type="molecule type" value="Genomic_DNA"/>
</dbReference>
<evidence type="ECO:0000313" key="1">
    <source>
        <dbReference type="EMBL" id="MBA0730526.1"/>
    </source>
</evidence>